<dbReference type="AlphaFoldDB" id="A0A6P8B2P1"/>
<keyword evidence="11" id="KW-0067">ATP-binding</keyword>
<accession>A0A6P8B2P1</accession>
<dbReference type="RefSeq" id="XP_030981501.1">
    <property type="nucleotide sequence ID" value="XM_031127843.1"/>
</dbReference>
<dbReference type="SUPFAM" id="SSF56801">
    <property type="entry name" value="Acetyl-CoA synthetase-like"/>
    <property type="match status" value="1"/>
</dbReference>
<dbReference type="GO" id="GO:0009898">
    <property type="term" value="C:cytoplasmic side of plasma membrane"/>
    <property type="evidence" value="ECO:0007669"/>
    <property type="project" value="TreeGrafter"/>
</dbReference>
<organism evidence="22 23">
    <name type="scientific">Pyricularia grisea</name>
    <name type="common">Crabgrass-specific blast fungus</name>
    <name type="synonym">Magnaporthe grisea</name>
    <dbReference type="NCBI Taxonomy" id="148305"/>
    <lineage>
        <taxon>Eukaryota</taxon>
        <taxon>Fungi</taxon>
        <taxon>Dikarya</taxon>
        <taxon>Ascomycota</taxon>
        <taxon>Pezizomycotina</taxon>
        <taxon>Sordariomycetes</taxon>
        <taxon>Sordariomycetidae</taxon>
        <taxon>Magnaporthales</taxon>
        <taxon>Pyriculariaceae</taxon>
        <taxon>Pyricularia</taxon>
    </lineage>
</organism>
<evidence type="ECO:0000313" key="22">
    <source>
        <dbReference type="Proteomes" id="UP000515153"/>
    </source>
</evidence>
<comment type="similarity">
    <text evidence="4">Belongs to the ATP-dependent AMP-binding enzyme family.</text>
</comment>
<keyword evidence="12" id="KW-1133">Transmembrane helix</keyword>
<keyword evidence="22" id="KW-1185">Reference proteome</keyword>
<keyword evidence="5" id="KW-0813">Transport</keyword>
<reference evidence="23" key="2">
    <citation type="submission" date="2019-10" db="EMBL/GenBank/DDBJ databases">
        <authorList>
            <consortium name="NCBI Genome Project"/>
        </authorList>
    </citation>
    <scope>NUCLEOTIDE SEQUENCE</scope>
    <source>
        <strain evidence="23">NI907</strain>
    </source>
</reference>
<dbReference type="GO" id="GO:0004467">
    <property type="term" value="F:long-chain fatty acid-CoA ligase activity"/>
    <property type="evidence" value="ECO:0007669"/>
    <property type="project" value="TreeGrafter"/>
</dbReference>
<evidence type="ECO:0000256" key="18">
    <source>
        <dbReference type="ARBA" id="ARBA00068795"/>
    </source>
</evidence>
<dbReference type="GO" id="GO:0044539">
    <property type="term" value="P:long-chain fatty acid import into cell"/>
    <property type="evidence" value="ECO:0007669"/>
    <property type="project" value="TreeGrafter"/>
</dbReference>
<dbReference type="Proteomes" id="UP000515153">
    <property type="component" value="Unplaced"/>
</dbReference>
<dbReference type="InterPro" id="IPR020845">
    <property type="entry name" value="AMP-binding_CS"/>
</dbReference>
<keyword evidence="13" id="KW-0445">Lipid transport</keyword>
<evidence type="ECO:0000259" key="21">
    <source>
        <dbReference type="Pfam" id="PF13193"/>
    </source>
</evidence>
<dbReference type="GO" id="GO:0005524">
    <property type="term" value="F:ATP binding"/>
    <property type="evidence" value="ECO:0007669"/>
    <property type="project" value="UniProtKB-KW"/>
</dbReference>
<dbReference type="KEGG" id="pgri:PgNI_07837"/>
<evidence type="ECO:0000259" key="20">
    <source>
        <dbReference type="Pfam" id="PF00501"/>
    </source>
</evidence>
<evidence type="ECO:0000256" key="1">
    <source>
        <dbReference type="ARBA" id="ARBA00004502"/>
    </source>
</evidence>
<dbReference type="PROSITE" id="PS00455">
    <property type="entry name" value="AMP_BINDING"/>
    <property type="match status" value="1"/>
</dbReference>
<evidence type="ECO:0000256" key="15">
    <source>
        <dbReference type="ARBA" id="ARBA00023140"/>
    </source>
</evidence>
<dbReference type="GO" id="GO:0005811">
    <property type="term" value="C:lipid droplet"/>
    <property type="evidence" value="ECO:0007669"/>
    <property type="project" value="UniProtKB-SubCell"/>
</dbReference>
<dbReference type="Pfam" id="PF13193">
    <property type="entry name" value="AMP-binding_C"/>
    <property type="match status" value="1"/>
</dbReference>
<sequence length="635" mass="70440">MPVPLSIAAPAAVAGLAYLNAKAQLWYDGKLARSVLPSIMRMTMAEYTGRTSLFYMLEERAQDKSSAGRVFIRFGDHAYTYADVYTIALRYGNWIQRTYGVKPHDVVAMDFMNSDNFVFMLFGLWSIGAKPAFINYNLRERALSHCVAAAKSRLCFIDPAVADALTDYLRDSLPETKFVLFTPEVVAEIMATEPIRPPDEVRYETQQHAMAILIYTSGTTGLPKAAVVSWAKVIVAGGFTSRLLNLQTTDVYYTCMPLYHSTATLMGLGAVLTAGATLALGVKFSTKNFWNDVRHYDATMIQYVGETCRYLLSAPALKDPETGENLDKKHRVHTAHGNGLRPDVWNKFKDRFGVGTIVEFYGATEGSFATYNVSTNDFSAGAIGRNGWLYSLILSYSIAFVEVDYNTDLPRRDPKTGFCKRSKSGEPGEFIFKLPSDDHSSRFQGYYGNKEATEAKIMRNVFSKGDAWLRTGDVIRADNEGRLFFHDRIGDTFRWKGENVSTQEVSLVLGRHDSVKEANVYGVAVPNHDGRAGCAALTLSDALATGEKLGEELLRGLAVHSSTSLPKFAVPQFLRVVRGEMQSTGTNKQQKHDLRVQGVEPGKVGPDEVYWLRGGTYVPFGTEDWDGLKKGIVKL</sequence>
<dbReference type="InterPro" id="IPR045851">
    <property type="entry name" value="AMP-bd_C_sf"/>
</dbReference>
<dbReference type="PANTHER" id="PTHR43107:SF15">
    <property type="entry name" value="FATTY ACID TRANSPORT PROTEIN 3, ISOFORM A"/>
    <property type="match status" value="1"/>
</dbReference>
<dbReference type="InterPro" id="IPR025110">
    <property type="entry name" value="AMP-bd_C"/>
</dbReference>
<protein>
    <recommendedName>
        <fullName evidence="18">Very long-chain fatty acid transport protein</fullName>
    </recommendedName>
    <alternativeName>
        <fullName evidence="19">Very-long-chain acyl-CoA synthetase</fullName>
    </alternativeName>
</protein>
<comment type="subcellular location">
    <subcellularLocation>
        <location evidence="3">Cell membrane</location>
        <topology evidence="3">Multi-pass membrane protein</topology>
    </subcellularLocation>
    <subcellularLocation>
        <location evidence="1">Lipid droplet</location>
    </subcellularLocation>
    <subcellularLocation>
        <location evidence="2">Peroxisome membrane</location>
        <topology evidence="2">Multi-pass membrane protein</topology>
    </subcellularLocation>
</comment>
<evidence type="ECO:0000256" key="3">
    <source>
        <dbReference type="ARBA" id="ARBA00004651"/>
    </source>
</evidence>
<keyword evidence="9" id="KW-0812">Transmembrane</keyword>
<evidence type="ECO:0000256" key="12">
    <source>
        <dbReference type="ARBA" id="ARBA00022989"/>
    </source>
</evidence>
<evidence type="ECO:0000256" key="4">
    <source>
        <dbReference type="ARBA" id="ARBA00006432"/>
    </source>
</evidence>
<dbReference type="FunFam" id="3.40.50.12780:FF:000019">
    <property type="entry name" value="Long-chain fatty acid transporter"/>
    <property type="match status" value="1"/>
</dbReference>
<gene>
    <name evidence="23" type="ORF">PgNI_07837</name>
</gene>
<name>A0A6P8B2P1_PYRGI</name>
<keyword evidence="10" id="KW-0547">Nucleotide-binding</keyword>
<dbReference type="Pfam" id="PF00501">
    <property type="entry name" value="AMP-binding"/>
    <property type="match status" value="1"/>
</dbReference>
<dbReference type="PANTHER" id="PTHR43107">
    <property type="entry name" value="LONG-CHAIN FATTY ACID TRANSPORT PROTEIN"/>
    <property type="match status" value="1"/>
</dbReference>
<evidence type="ECO:0000256" key="2">
    <source>
        <dbReference type="ARBA" id="ARBA00004585"/>
    </source>
</evidence>
<evidence type="ECO:0000256" key="13">
    <source>
        <dbReference type="ARBA" id="ARBA00023055"/>
    </source>
</evidence>
<evidence type="ECO:0000256" key="6">
    <source>
        <dbReference type="ARBA" id="ARBA00022475"/>
    </source>
</evidence>
<keyword evidence="14" id="KW-0472">Membrane</keyword>
<dbReference type="InterPro" id="IPR000873">
    <property type="entry name" value="AMP-dep_synth/lig_dom"/>
</dbReference>
<evidence type="ECO:0000256" key="16">
    <source>
        <dbReference type="ARBA" id="ARBA00051585"/>
    </source>
</evidence>
<dbReference type="Gene3D" id="3.30.300.30">
    <property type="match status" value="1"/>
</dbReference>
<keyword evidence="7" id="KW-0436">Ligase</keyword>
<dbReference type="InterPro" id="IPR042099">
    <property type="entry name" value="ANL_N_sf"/>
</dbReference>
<evidence type="ECO:0000256" key="8">
    <source>
        <dbReference type="ARBA" id="ARBA00022677"/>
    </source>
</evidence>
<comment type="catalytic activity">
    <reaction evidence="16">
        <text>a very long-chain fatty acid + ATP + CoA = a very long-chain fatty acyl-CoA + AMP + diphosphate</text>
        <dbReference type="Rhea" id="RHEA:54536"/>
        <dbReference type="ChEBI" id="CHEBI:30616"/>
        <dbReference type="ChEBI" id="CHEBI:33019"/>
        <dbReference type="ChEBI" id="CHEBI:57287"/>
        <dbReference type="ChEBI" id="CHEBI:58950"/>
        <dbReference type="ChEBI" id="CHEBI:138261"/>
        <dbReference type="ChEBI" id="CHEBI:456215"/>
    </reaction>
</comment>
<evidence type="ECO:0000256" key="19">
    <source>
        <dbReference type="ARBA" id="ARBA00078285"/>
    </source>
</evidence>
<keyword evidence="15" id="KW-0576">Peroxisome</keyword>
<dbReference type="OrthoDB" id="10253869at2759"/>
<reference evidence="23" key="1">
    <citation type="journal article" date="2019" name="Mol. Biol. Evol.">
        <title>Blast fungal genomes show frequent chromosomal changes, gene gains and losses, and effector gene turnover.</title>
        <authorList>
            <person name="Gomez Luciano L.B."/>
            <person name="Jason Tsai I."/>
            <person name="Chuma I."/>
            <person name="Tosa Y."/>
            <person name="Chen Y.H."/>
            <person name="Li J.Y."/>
            <person name="Li M.Y."/>
            <person name="Jade Lu M.Y."/>
            <person name="Nakayashiki H."/>
            <person name="Li W.H."/>
        </authorList>
    </citation>
    <scope>NUCLEOTIDE SEQUENCE</scope>
    <source>
        <strain evidence="23">NI907</strain>
    </source>
</reference>
<evidence type="ECO:0000256" key="14">
    <source>
        <dbReference type="ARBA" id="ARBA00023136"/>
    </source>
</evidence>
<feature type="domain" description="AMP-binding enzyme C-terminal" evidence="21">
    <location>
        <begin position="508"/>
        <end position="588"/>
    </location>
</feature>
<comment type="function">
    <text evidence="17">Acyl-CoA synthetase required for both the import of long chain fatty acids (LCFAs) (C14-C18) and the activation very long chain fatty acids (VLCFAs) (C20-C26) by esterification of the fatty acids into metabolically active CoA-thioesters for subsequent degradation or incorporation into phospholipids. The transport and fatty acyl-CoA synthetase activities are genetically separable and are thus independent activities. Esterifies VLCFAs in the peroxisome matrix. The VLCFAs are actively transported into peroxisomes by a PXA1-PXA2 heterodimeric transporter in the peroxisomal membrane.</text>
</comment>
<evidence type="ECO:0000256" key="9">
    <source>
        <dbReference type="ARBA" id="ARBA00022692"/>
    </source>
</evidence>
<keyword evidence="8" id="KW-0551">Lipid droplet</keyword>
<evidence type="ECO:0000256" key="5">
    <source>
        <dbReference type="ARBA" id="ARBA00022448"/>
    </source>
</evidence>
<keyword evidence="6" id="KW-1003">Cell membrane</keyword>
<reference evidence="23" key="3">
    <citation type="submission" date="2025-08" db="UniProtKB">
        <authorList>
            <consortium name="RefSeq"/>
        </authorList>
    </citation>
    <scope>IDENTIFICATION</scope>
    <source>
        <strain evidence="23">NI907</strain>
    </source>
</reference>
<evidence type="ECO:0000313" key="23">
    <source>
        <dbReference type="RefSeq" id="XP_030981501.1"/>
    </source>
</evidence>
<dbReference type="GO" id="GO:0005324">
    <property type="term" value="F:long-chain fatty acid transmembrane transporter activity"/>
    <property type="evidence" value="ECO:0007669"/>
    <property type="project" value="TreeGrafter"/>
</dbReference>
<proteinExistence type="inferred from homology"/>
<evidence type="ECO:0000256" key="11">
    <source>
        <dbReference type="ARBA" id="ARBA00022840"/>
    </source>
</evidence>
<dbReference type="GeneID" id="41962752"/>
<dbReference type="Gene3D" id="3.40.50.12780">
    <property type="entry name" value="N-terminal domain of ligase-like"/>
    <property type="match status" value="1"/>
</dbReference>
<feature type="domain" description="AMP-dependent synthetase/ligase" evidence="20">
    <location>
        <begin position="64"/>
        <end position="385"/>
    </location>
</feature>
<evidence type="ECO:0000256" key="10">
    <source>
        <dbReference type="ARBA" id="ARBA00022741"/>
    </source>
</evidence>
<evidence type="ECO:0000256" key="7">
    <source>
        <dbReference type="ARBA" id="ARBA00022598"/>
    </source>
</evidence>
<evidence type="ECO:0000256" key="17">
    <source>
        <dbReference type="ARBA" id="ARBA00060276"/>
    </source>
</evidence>
<dbReference type="GO" id="GO:0005778">
    <property type="term" value="C:peroxisomal membrane"/>
    <property type="evidence" value="ECO:0007669"/>
    <property type="project" value="UniProtKB-SubCell"/>
</dbReference>